<dbReference type="GO" id="GO:0043709">
    <property type="term" value="P:cell adhesion involved in single-species biofilm formation"/>
    <property type="evidence" value="ECO:0007669"/>
    <property type="project" value="TreeGrafter"/>
</dbReference>
<dbReference type="GO" id="GO:0009289">
    <property type="term" value="C:pilus"/>
    <property type="evidence" value="ECO:0007669"/>
    <property type="project" value="UniProtKB-SubCell"/>
</dbReference>
<evidence type="ECO:0000256" key="2">
    <source>
        <dbReference type="ARBA" id="ARBA00006671"/>
    </source>
</evidence>
<evidence type="ECO:0000256" key="1">
    <source>
        <dbReference type="ARBA" id="ARBA00004561"/>
    </source>
</evidence>
<organism evidence="4 5">
    <name type="scientific">Stenotrophomonas pavanii</name>
    <dbReference type="NCBI Taxonomy" id="487698"/>
    <lineage>
        <taxon>Bacteria</taxon>
        <taxon>Pseudomonadati</taxon>
        <taxon>Pseudomonadota</taxon>
        <taxon>Gammaproteobacteria</taxon>
        <taxon>Lysobacterales</taxon>
        <taxon>Lysobacteraceae</taxon>
        <taxon>Stenotrophomonas</taxon>
    </lineage>
</organism>
<dbReference type="Gene3D" id="2.60.40.1090">
    <property type="entry name" value="Fimbrial-type adhesion domain"/>
    <property type="match status" value="1"/>
</dbReference>
<comment type="subcellular location">
    <subcellularLocation>
        <location evidence="1">Fimbrium</location>
    </subcellularLocation>
</comment>
<reference evidence="4 5" key="1">
    <citation type="submission" date="2017-06" db="EMBL/GenBank/DDBJ databases">
        <authorList>
            <person name="Kim H.J."/>
            <person name="Triplett B.A."/>
        </authorList>
    </citation>
    <scope>NUCLEOTIDE SEQUENCE [LARGE SCALE GENOMIC DNA]</scope>
    <source>
        <strain evidence="4 5">S18795</strain>
    </source>
</reference>
<comment type="similarity">
    <text evidence="2">Belongs to the fimbrial protein family.</text>
</comment>
<dbReference type="InterPro" id="IPR050263">
    <property type="entry name" value="Bact_Fimbrial_Adh_Pro"/>
</dbReference>
<dbReference type="SUPFAM" id="SSF49401">
    <property type="entry name" value="Bacterial adhesins"/>
    <property type="match status" value="1"/>
</dbReference>
<evidence type="ECO:0000313" key="4">
    <source>
        <dbReference type="EMBL" id="OWR34501.1"/>
    </source>
</evidence>
<gene>
    <name evidence="4" type="ORF">CEE55_06360</name>
</gene>
<evidence type="ECO:0008006" key="6">
    <source>
        <dbReference type="Google" id="ProtNLM"/>
    </source>
</evidence>
<dbReference type="AlphaFoldDB" id="A0A246L1A1"/>
<comment type="caution">
    <text evidence="4">The sequence shown here is derived from an EMBL/GenBank/DDBJ whole genome shotgun (WGS) entry which is preliminary data.</text>
</comment>
<proteinExistence type="inferred from homology"/>
<evidence type="ECO:0000313" key="5">
    <source>
        <dbReference type="Proteomes" id="UP000197904"/>
    </source>
</evidence>
<keyword evidence="3" id="KW-0281">Fimbrium</keyword>
<dbReference type="InterPro" id="IPR036937">
    <property type="entry name" value="Adhesion_dom_fimbrial_sf"/>
</dbReference>
<dbReference type="PANTHER" id="PTHR33420:SF14">
    <property type="entry name" value="TYPE 1 FIMBRIN D-MANNOSE SPECIFIC ADHESIN"/>
    <property type="match status" value="1"/>
</dbReference>
<dbReference type="EMBL" id="NIXP01000032">
    <property type="protein sequence ID" value="OWR34501.1"/>
    <property type="molecule type" value="Genomic_DNA"/>
</dbReference>
<sequence length="120" mass="12127">MKDVPANALSGTGSSAGEEDFTVNMVCSHDNVPVELTLTDAHAPGNSGSLLAAAPGSDAAGVQIELLRNGLPVQLGMPWPYGMSQTGSNPISLSARYARSAGTLKAGAIVGEAVLMADYP</sequence>
<protein>
    <recommendedName>
        <fullName evidence="6">Fimbrial-type adhesion domain-containing protein</fullName>
    </recommendedName>
</protein>
<dbReference type="InterPro" id="IPR008966">
    <property type="entry name" value="Adhesion_dom_sf"/>
</dbReference>
<evidence type="ECO:0000256" key="3">
    <source>
        <dbReference type="ARBA" id="ARBA00023263"/>
    </source>
</evidence>
<accession>A0A246L1A1</accession>
<name>A0A246L1A1_9GAMM</name>
<dbReference type="PANTHER" id="PTHR33420">
    <property type="entry name" value="FIMBRIAL SUBUNIT ELFA-RELATED"/>
    <property type="match status" value="1"/>
</dbReference>
<dbReference type="Proteomes" id="UP000197904">
    <property type="component" value="Unassembled WGS sequence"/>
</dbReference>